<dbReference type="AlphaFoldDB" id="A0A5C7DRL9"/>
<organism evidence="2 3">
    <name type="scientific">Campylobacter peloridis</name>
    <dbReference type="NCBI Taxonomy" id="488546"/>
    <lineage>
        <taxon>Bacteria</taxon>
        <taxon>Pseudomonadati</taxon>
        <taxon>Campylobacterota</taxon>
        <taxon>Epsilonproteobacteria</taxon>
        <taxon>Campylobacterales</taxon>
        <taxon>Campylobacteraceae</taxon>
        <taxon>Campylobacter</taxon>
    </lineage>
</organism>
<protein>
    <recommendedName>
        <fullName evidence="4">LapA family protein</fullName>
    </recommendedName>
</protein>
<keyword evidence="1" id="KW-1133">Transmembrane helix</keyword>
<evidence type="ECO:0000313" key="3">
    <source>
        <dbReference type="Proteomes" id="UP000321310"/>
    </source>
</evidence>
<evidence type="ECO:0000313" key="2">
    <source>
        <dbReference type="EMBL" id="TXE84452.1"/>
    </source>
</evidence>
<dbReference type="Proteomes" id="UP000321310">
    <property type="component" value="Unassembled WGS sequence"/>
</dbReference>
<feature type="transmembrane region" description="Helical" evidence="1">
    <location>
        <begin position="5"/>
        <end position="22"/>
    </location>
</feature>
<keyword evidence="1" id="KW-0472">Membrane</keyword>
<accession>A0A5C7DRL9</accession>
<sequence length="327" mass="38980">MKIKLFFFASIIYLLIIAALVYNLNLGNYSFVISTFELTLPISIWIILPAFVLMILALLHMSFYGFLKHLQYKNFIKDSKNYENFIIDIFFKKNSKIKFKTQEFQDIAKNTQALYFHEKIQNPKIDNIIDIFQQLQDGNFVDLKKIKLEQDNEFFILNEKNHFQKDSDYAYAYIKNKENLSNKLEKYAYMQVLKNAPYSQIKTLKIEKKQEDVLLLLERFQNETLELNHAEIEVLLSMNNLDEKAFLVSAKILCKKFEPQILIALFKKLKEHQTQALKAYFYVLAEFGMYDELINELGNDQQQYKDFRLVLFLREHGKKIELEKFIQ</sequence>
<feature type="transmembrane region" description="Helical" evidence="1">
    <location>
        <begin position="42"/>
        <end position="67"/>
    </location>
</feature>
<reference evidence="2 3" key="1">
    <citation type="submission" date="2019-07" db="EMBL/GenBank/DDBJ databases">
        <title>Rapid identification of Enteric Bacteria from Whole Genome Sequences (WGS) using Average Nucleotide Identity (ANI).</title>
        <authorList>
            <person name="Lane C."/>
        </authorList>
    </citation>
    <scope>NUCLEOTIDE SEQUENCE [LARGE SCALE GENOMIC DNA]</scope>
    <source>
        <strain evidence="2 3">2016D-0250</strain>
    </source>
</reference>
<comment type="caution">
    <text evidence="2">The sequence shown here is derived from an EMBL/GenBank/DDBJ whole genome shotgun (WGS) entry which is preliminary data.</text>
</comment>
<evidence type="ECO:0000256" key="1">
    <source>
        <dbReference type="SAM" id="Phobius"/>
    </source>
</evidence>
<dbReference type="RefSeq" id="WP_147574908.1">
    <property type="nucleotide sequence ID" value="NZ_VOWB01000015.1"/>
</dbReference>
<gene>
    <name evidence="2" type="ORF">FPD46_01030</name>
</gene>
<evidence type="ECO:0008006" key="4">
    <source>
        <dbReference type="Google" id="ProtNLM"/>
    </source>
</evidence>
<proteinExistence type="predicted"/>
<keyword evidence="1" id="KW-0812">Transmembrane</keyword>
<name>A0A5C7DRL9_9BACT</name>
<dbReference type="EMBL" id="VOWB01000015">
    <property type="protein sequence ID" value="TXE84452.1"/>
    <property type="molecule type" value="Genomic_DNA"/>
</dbReference>